<dbReference type="InterPro" id="IPR000719">
    <property type="entry name" value="Prot_kinase_dom"/>
</dbReference>
<evidence type="ECO:0000313" key="3">
    <source>
        <dbReference type="Proteomes" id="UP000481861"/>
    </source>
</evidence>
<dbReference type="SUPFAM" id="SSF56112">
    <property type="entry name" value="Protein kinase-like (PK-like)"/>
    <property type="match status" value="1"/>
</dbReference>
<keyword evidence="3" id="KW-1185">Reference proteome</keyword>
<dbReference type="Gene3D" id="1.10.510.10">
    <property type="entry name" value="Transferase(Phosphotransferase) domain 1"/>
    <property type="match status" value="1"/>
</dbReference>
<dbReference type="GO" id="GO:0004672">
    <property type="term" value="F:protein kinase activity"/>
    <property type="evidence" value="ECO:0007669"/>
    <property type="project" value="InterPro"/>
</dbReference>
<reference evidence="2 3" key="1">
    <citation type="submission" date="2020-01" db="EMBL/GenBank/DDBJ databases">
        <authorList>
            <consortium name="DOE Joint Genome Institute"/>
            <person name="Haridas S."/>
            <person name="Albert R."/>
            <person name="Binder M."/>
            <person name="Bloem J."/>
            <person name="Labutti K."/>
            <person name="Salamov A."/>
            <person name="Andreopoulos B."/>
            <person name="Baker S.E."/>
            <person name="Barry K."/>
            <person name="Bills G."/>
            <person name="Bluhm B.H."/>
            <person name="Cannon C."/>
            <person name="Castanera R."/>
            <person name="Culley D.E."/>
            <person name="Daum C."/>
            <person name="Ezra D."/>
            <person name="Gonzalez J.B."/>
            <person name="Henrissat B."/>
            <person name="Kuo A."/>
            <person name="Liang C."/>
            <person name="Lipzen A."/>
            <person name="Lutzoni F."/>
            <person name="Magnuson J."/>
            <person name="Mondo S."/>
            <person name="Nolan M."/>
            <person name="Ohm R."/>
            <person name="Pangilinan J."/>
            <person name="Park H.-J.H."/>
            <person name="Ramirez L."/>
            <person name="Alfaro M."/>
            <person name="Sun H."/>
            <person name="Tritt A."/>
            <person name="Yoshinaga Y."/>
            <person name="Zwiers L.-H.L."/>
            <person name="Turgeon B.G."/>
            <person name="Goodwin S.B."/>
            <person name="Spatafora J.W."/>
            <person name="Crous P.W."/>
            <person name="Grigoriev I.V."/>
        </authorList>
    </citation>
    <scope>NUCLEOTIDE SEQUENCE [LARGE SCALE GENOMIC DNA]</scope>
    <source>
        <strain evidence="2 3">CBS 611.86</strain>
    </source>
</reference>
<dbReference type="PROSITE" id="PS50011">
    <property type="entry name" value="PROTEIN_KINASE_DOM"/>
    <property type="match status" value="1"/>
</dbReference>
<organism evidence="2 3">
    <name type="scientific">Massariosphaeria phaeospora</name>
    <dbReference type="NCBI Taxonomy" id="100035"/>
    <lineage>
        <taxon>Eukaryota</taxon>
        <taxon>Fungi</taxon>
        <taxon>Dikarya</taxon>
        <taxon>Ascomycota</taxon>
        <taxon>Pezizomycotina</taxon>
        <taxon>Dothideomycetes</taxon>
        <taxon>Pleosporomycetidae</taxon>
        <taxon>Pleosporales</taxon>
        <taxon>Pleosporales incertae sedis</taxon>
        <taxon>Massariosphaeria</taxon>
    </lineage>
</organism>
<proteinExistence type="predicted"/>
<name>A0A7C8IIK4_9PLEO</name>
<feature type="domain" description="Protein kinase" evidence="1">
    <location>
        <begin position="15"/>
        <end position="316"/>
    </location>
</feature>
<gene>
    <name evidence="2" type="ORF">BDV95DRAFT_601702</name>
</gene>
<sequence length="316" mass="34682">MPPIPQIPASLHAIYQPLALLGTGAESTILLSRRRGTPTPAQPIALKIIHPSHRGIITSALLATLTAIQHHAAHPLVQIREHDGSGGGVAWVAMDMVGGRSVEQLLDENYNYNGLVFAEAGLPPWLVAHVFAEVCRAETYLREHGLMHVDLKAGGNVMLSFSVNTSPNLDTNLNTSAAALPTVTLIDFGGLKLYHPTRAWKICEHVLCLFSTAVRGQRRVPDVWRAGIHHTMLQKLDALYASVEGYVRLGEGERRGEEWTIERVLGGWGVVVEGVIKEGRRGMEGMEMKEVGEGVEEAGERVEEMEEMEVEVLRFE</sequence>
<protein>
    <recommendedName>
        <fullName evidence="1">Protein kinase domain-containing protein</fullName>
    </recommendedName>
</protein>
<dbReference type="EMBL" id="JAADJZ010000002">
    <property type="protein sequence ID" value="KAF2877293.1"/>
    <property type="molecule type" value="Genomic_DNA"/>
</dbReference>
<dbReference type="OrthoDB" id="3670687at2759"/>
<evidence type="ECO:0000313" key="2">
    <source>
        <dbReference type="EMBL" id="KAF2877293.1"/>
    </source>
</evidence>
<dbReference type="AlphaFoldDB" id="A0A7C8IIK4"/>
<dbReference type="GO" id="GO:0005524">
    <property type="term" value="F:ATP binding"/>
    <property type="evidence" value="ECO:0007669"/>
    <property type="project" value="InterPro"/>
</dbReference>
<comment type="caution">
    <text evidence="2">The sequence shown here is derived from an EMBL/GenBank/DDBJ whole genome shotgun (WGS) entry which is preliminary data.</text>
</comment>
<accession>A0A7C8IIK4</accession>
<dbReference type="Proteomes" id="UP000481861">
    <property type="component" value="Unassembled WGS sequence"/>
</dbReference>
<dbReference type="InterPro" id="IPR011009">
    <property type="entry name" value="Kinase-like_dom_sf"/>
</dbReference>
<evidence type="ECO:0000259" key="1">
    <source>
        <dbReference type="PROSITE" id="PS50011"/>
    </source>
</evidence>